<keyword evidence="1" id="KW-0677">Repeat</keyword>
<dbReference type="InterPro" id="IPR003593">
    <property type="entry name" value="AAA+_ATPase"/>
</dbReference>
<dbReference type="PROSITE" id="PS00211">
    <property type="entry name" value="ABC_TRANSPORTER_1"/>
    <property type="match status" value="2"/>
</dbReference>
<dbReference type="FunFam" id="3.40.50.300:FF:002053">
    <property type="entry name" value="ABC transporter ATP-binding protein"/>
    <property type="match status" value="1"/>
</dbReference>
<dbReference type="eggNOG" id="COG0488">
    <property type="taxonomic scope" value="Bacteria"/>
</dbReference>
<accession>Q31GF4</accession>
<dbReference type="SUPFAM" id="SSF52540">
    <property type="entry name" value="P-loop containing nucleoside triphosphate hydrolases"/>
    <property type="match status" value="2"/>
</dbReference>
<dbReference type="InterPro" id="IPR032781">
    <property type="entry name" value="ABC_tran_Xtn"/>
</dbReference>
<comment type="similarity">
    <text evidence="4">Belongs to the ABC transporter superfamily. ABCF family. YheS subfamily.</text>
</comment>
<keyword evidence="2" id="KW-0547">Nucleotide-binding</keyword>
<dbReference type="Gene3D" id="3.40.50.300">
    <property type="entry name" value="P-loop containing nucleotide triphosphate hydrolases"/>
    <property type="match status" value="2"/>
</dbReference>
<evidence type="ECO:0000256" key="3">
    <source>
        <dbReference type="ARBA" id="ARBA00022840"/>
    </source>
</evidence>
<dbReference type="InterPro" id="IPR050611">
    <property type="entry name" value="ABCF"/>
</dbReference>
<dbReference type="PANTHER" id="PTHR19211:SF14">
    <property type="entry name" value="ATP-BINDING CASSETTE SUB-FAMILY F MEMBER 1"/>
    <property type="match status" value="1"/>
</dbReference>
<dbReference type="STRING" id="317025.Tcr_1174"/>
<dbReference type="PANTHER" id="PTHR19211">
    <property type="entry name" value="ATP-BINDING TRANSPORT PROTEIN-RELATED"/>
    <property type="match status" value="1"/>
</dbReference>
<proteinExistence type="inferred from homology"/>
<dbReference type="CDD" id="cd03221">
    <property type="entry name" value="ABCF_EF-3"/>
    <property type="match status" value="2"/>
</dbReference>
<dbReference type="GO" id="GO:0005524">
    <property type="term" value="F:ATP binding"/>
    <property type="evidence" value="ECO:0007669"/>
    <property type="project" value="UniProtKB-KW"/>
</dbReference>
<dbReference type="KEGG" id="tcx:Tcr_1174"/>
<evidence type="ECO:0000256" key="6">
    <source>
        <dbReference type="SAM" id="MobiDB-lite"/>
    </source>
</evidence>
<dbReference type="Pfam" id="PF12848">
    <property type="entry name" value="ABC_tran_Xtn"/>
    <property type="match status" value="1"/>
</dbReference>
<dbReference type="EMBL" id="CP000109">
    <property type="protein sequence ID" value="ABB41769.1"/>
    <property type="molecule type" value="Genomic_DNA"/>
</dbReference>
<evidence type="ECO:0000256" key="5">
    <source>
        <dbReference type="ARBA" id="ARBA00069073"/>
    </source>
</evidence>
<dbReference type="OrthoDB" id="9762051at2"/>
<dbReference type="FunFam" id="3.40.50.300:FF:000011">
    <property type="entry name" value="Putative ABC transporter ATP-binding component"/>
    <property type="match status" value="1"/>
</dbReference>
<dbReference type="AlphaFoldDB" id="Q31GF4"/>
<feature type="domain" description="ABC transporter" evidence="7">
    <location>
        <begin position="313"/>
        <end position="531"/>
    </location>
</feature>
<dbReference type="Pfam" id="PF00005">
    <property type="entry name" value="ABC_tran"/>
    <property type="match status" value="2"/>
</dbReference>
<dbReference type="InterPro" id="IPR017871">
    <property type="entry name" value="ABC_transporter-like_CS"/>
</dbReference>
<dbReference type="PROSITE" id="PS50893">
    <property type="entry name" value="ABC_TRANSPORTER_2"/>
    <property type="match status" value="2"/>
</dbReference>
<dbReference type="InterPro" id="IPR003439">
    <property type="entry name" value="ABC_transporter-like_ATP-bd"/>
</dbReference>
<dbReference type="InterPro" id="IPR027417">
    <property type="entry name" value="P-loop_NTPase"/>
</dbReference>
<dbReference type="GO" id="GO:0016887">
    <property type="term" value="F:ATP hydrolysis activity"/>
    <property type="evidence" value="ECO:0007669"/>
    <property type="project" value="InterPro"/>
</dbReference>
<reference evidence="8" key="1">
    <citation type="submission" date="2006-07" db="EMBL/GenBank/DDBJ databases">
        <title>Complete sequence of Thiomicrospira crunogena XCL-2.</title>
        <authorList>
            <consortium name="US DOE Joint Genome Institute"/>
            <person name="Copeland A."/>
            <person name="Lucas S."/>
            <person name="Lapidus A."/>
            <person name="Barry K."/>
            <person name="Detter J.C."/>
            <person name="Glavina del Rio T."/>
            <person name="Hammon N."/>
            <person name="Israni S."/>
            <person name="Dalin E."/>
            <person name="Tice H."/>
            <person name="Pitluck S."/>
            <person name="Chain P."/>
            <person name="Malfatti S."/>
            <person name="Shin M."/>
            <person name="Vergez L."/>
            <person name="Schmutz J."/>
            <person name="Larimer F."/>
            <person name="Land M."/>
            <person name="Hauser L."/>
            <person name="Kyrpides N."/>
            <person name="Lykidis A."/>
            <person name="Scott K.M."/>
            <person name="Sievert S."/>
            <person name="Kerfeld C."/>
            <person name="Freyermuth S."/>
            <person name="Dobrinski K."/>
            <person name="Boller A."/>
            <person name="Fitzpatrick K."/>
            <person name="Thoma P."/>
            <person name="Moore J."/>
            <person name="Richardson P."/>
        </authorList>
    </citation>
    <scope>NUCLEOTIDE SEQUENCE</scope>
    <source>
        <strain evidence="8">XCL-2</strain>
    </source>
</reference>
<evidence type="ECO:0000313" key="8">
    <source>
        <dbReference type="EMBL" id="ABB41769.1"/>
    </source>
</evidence>
<feature type="compositionally biased region" description="Polar residues" evidence="6">
    <location>
        <begin position="547"/>
        <end position="556"/>
    </location>
</feature>
<evidence type="ECO:0000256" key="2">
    <source>
        <dbReference type="ARBA" id="ARBA00022741"/>
    </source>
</evidence>
<sequence>MLNIQSVSLMAGLKPLLQNASLTLHPGQKIGLIGQNGAGKSTLLKAILKEVSLEAGNIAMPDTWQVGYVEQEQTHLSFSAMEYVTTGDTLYANARARIDQAELNNDHDALVASYDELDRISGYEVPQKAQQLLYGLGFSEAEFNKPVESFSGGWQVRLKLARALMQRADLLLLDEPTNHLDIEAVSWLIQWLKGFSGAVIVISHDRHFLDEVVQGIAHLDQGKIQYYSGNFAAFERQRNEQLMQQQSLHDKQKQQMQHLKSFIERFKAKASKAKQAQSRVKALERIESVAAVQASNPFQFHFTEPDHLPDPMLFSDELSFGYDDHLILKDVDLTLRAGDRIGLVGVNGSGKSTLLKLLIKENTPKSGKLVHSKGLKIGYFAQHQLESLNLDQTPLAHMLSLTKEDMERVTDQEARDFLGQFGFSHDKTLNPIKHFSGGEKARLSLALMVYQKPNLIILDEPTNHLDMETRDALEMALQEFSGALILVTHDQHLLTSIVDQFWWVHDQRVERYHGDLEAYLQQRLRLLKEKQAEIKAEKSTRPGHISEANNGNSANKKAQRQENAHYRKQLKEATRDQSKRLTKVEKQLSDAQKQLTKLHAEMEDASLYEASRSEELKTILKQEAQLKVSVESLEEEWLLLEAEIEEITNSFLET</sequence>
<dbReference type="SMART" id="SM00382">
    <property type="entry name" value="AAA"/>
    <property type="match status" value="2"/>
</dbReference>
<protein>
    <recommendedName>
        <fullName evidence="5">Probable ATP-binding protein YheS</fullName>
    </recommendedName>
</protein>
<feature type="region of interest" description="Disordered" evidence="6">
    <location>
        <begin position="535"/>
        <end position="564"/>
    </location>
</feature>
<organism evidence="8">
    <name type="scientific">Hydrogenovibrio crunogenus (strain DSM 25203 / XCL-2)</name>
    <name type="common">Thiomicrospira crunogena</name>
    <dbReference type="NCBI Taxonomy" id="317025"/>
    <lineage>
        <taxon>Bacteria</taxon>
        <taxon>Pseudomonadati</taxon>
        <taxon>Pseudomonadota</taxon>
        <taxon>Gammaproteobacteria</taxon>
        <taxon>Thiotrichales</taxon>
        <taxon>Piscirickettsiaceae</taxon>
        <taxon>Hydrogenovibrio</taxon>
    </lineage>
</organism>
<feature type="domain" description="ABC transporter" evidence="7">
    <location>
        <begin position="2"/>
        <end position="246"/>
    </location>
</feature>
<gene>
    <name evidence="8" type="ordered locus">Tcr_1174</name>
</gene>
<dbReference type="HOGENOM" id="CLU_000604_36_0_6"/>
<keyword evidence="3 8" id="KW-0067">ATP-binding</keyword>
<evidence type="ECO:0000256" key="1">
    <source>
        <dbReference type="ARBA" id="ARBA00022737"/>
    </source>
</evidence>
<evidence type="ECO:0000256" key="4">
    <source>
        <dbReference type="ARBA" id="ARBA00061571"/>
    </source>
</evidence>
<evidence type="ECO:0000259" key="7">
    <source>
        <dbReference type="PROSITE" id="PS50893"/>
    </source>
</evidence>
<name>Q31GF4_HYDCU</name>